<dbReference type="Gene3D" id="1.25.40.10">
    <property type="entry name" value="Tetratricopeptide repeat domain"/>
    <property type="match status" value="2"/>
</dbReference>
<feature type="region of interest" description="Disordered" evidence="1">
    <location>
        <begin position="421"/>
        <end position="445"/>
    </location>
</feature>
<dbReference type="Gene3D" id="3.20.20.450">
    <property type="entry name" value="EAL domain"/>
    <property type="match status" value="1"/>
</dbReference>
<dbReference type="SUPFAM" id="SSF141868">
    <property type="entry name" value="EAL domain-like"/>
    <property type="match status" value="1"/>
</dbReference>
<dbReference type="SUPFAM" id="SSF48452">
    <property type="entry name" value="TPR-like"/>
    <property type="match status" value="2"/>
</dbReference>
<dbReference type="Pfam" id="PF13424">
    <property type="entry name" value="TPR_12"/>
    <property type="match status" value="1"/>
</dbReference>
<evidence type="ECO:0000313" key="5">
    <source>
        <dbReference type="Proteomes" id="UP000603865"/>
    </source>
</evidence>
<dbReference type="CDD" id="cd01948">
    <property type="entry name" value="EAL"/>
    <property type="match status" value="1"/>
</dbReference>
<dbReference type="InterPro" id="IPR050706">
    <property type="entry name" value="Cyclic-di-GMP_PDE-like"/>
</dbReference>
<dbReference type="RefSeq" id="WP_189088983.1">
    <property type="nucleotide sequence ID" value="NZ_BMQL01000006.1"/>
</dbReference>
<name>A0A918C279_9DEIO</name>
<organism evidence="4 5">
    <name type="scientific">Deinococcus ruber</name>
    <dbReference type="NCBI Taxonomy" id="1848197"/>
    <lineage>
        <taxon>Bacteria</taxon>
        <taxon>Thermotogati</taxon>
        <taxon>Deinococcota</taxon>
        <taxon>Deinococci</taxon>
        <taxon>Deinococcales</taxon>
        <taxon>Deinococcaceae</taxon>
        <taxon>Deinococcus</taxon>
    </lineage>
</organism>
<comment type="caution">
    <text evidence="4">The sequence shown here is derived from an EMBL/GenBank/DDBJ whole genome shotgun (WGS) entry which is preliminary data.</text>
</comment>
<evidence type="ECO:0000313" key="4">
    <source>
        <dbReference type="EMBL" id="GGR03208.1"/>
    </source>
</evidence>
<feature type="compositionally biased region" description="Basic and acidic residues" evidence="1">
    <location>
        <begin position="421"/>
        <end position="433"/>
    </location>
</feature>
<dbReference type="SMART" id="SM00028">
    <property type="entry name" value="TPR"/>
    <property type="match status" value="5"/>
</dbReference>
<reference evidence="4" key="2">
    <citation type="submission" date="2020-09" db="EMBL/GenBank/DDBJ databases">
        <authorList>
            <person name="Sun Q."/>
            <person name="Ohkuma M."/>
        </authorList>
    </citation>
    <scope>NUCLEOTIDE SEQUENCE</scope>
    <source>
        <strain evidence="4">JCM 31311</strain>
    </source>
</reference>
<feature type="compositionally biased region" description="Low complexity" evidence="1">
    <location>
        <begin position="436"/>
        <end position="445"/>
    </location>
</feature>
<dbReference type="InterPro" id="IPR011990">
    <property type="entry name" value="TPR-like_helical_dom_sf"/>
</dbReference>
<evidence type="ECO:0000256" key="1">
    <source>
        <dbReference type="SAM" id="MobiDB-lite"/>
    </source>
</evidence>
<dbReference type="PROSITE" id="PS50887">
    <property type="entry name" value="GGDEF"/>
    <property type="match status" value="1"/>
</dbReference>
<dbReference type="InterPro" id="IPR001633">
    <property type="entry name" value="EAL_dom"/>
</dbReference>
<evidence type="ECO:0000259" key="3">
    <source>
        <dbReference type="PROSITE" id="PS50887"/>
    </source>
</evidence>
<dbReference type="Proteomes" id="UP000603865">
    <property type="component" value="Unassembled WGS sequence"/>
</dbReference>
<dbReference type="InterPro" id="IPR029787">
    <property type="entry name" value="Nucleotide_cyclase"/>
</dbReference>
<dbReference type="PANTHER" id="PTHR33121:SF79">
    <property type="entry name" value="CYCLIC DI-GMP PHOSPHODIESTERASE PDED-RELATED"/>
    <property type="match status" value="1"/>
</dbReference>
<dbReference type="InterPro" id="IPR019734">
    <property type="entry name" value="TPR_rpt"/>
</dbReference>
<dbReference type="Gene3D" id="3.30.70.270">
    <property type="match status" value="1"/>
</dbReference>
<dbReference type="SMART" id="SM00267">
    <property type="entry name" value="GGDEF"/>
    <property type="match status" value="1"/>
</dbReference>
<dbReference type="PROSITE" id="PS50883">
    <property type="entry name" value="EAL"/>
    <property type="match status" value="1"/>
</dbReference>
<dbReference type="InterPro" id="IPR000160">
    <property type="entry name" value="GGDEF_dom"/>
</dbReference>
<dbReference type="InterPro" id="IPR035919">
    <property type="entry name" value="EAL_sf"/>
</dbReference>
<dbReference type="Pfam" id="PF00563">
    <property type="entry name" value="EAL"/>
    <property type="match status" value="1"/>
</dbReference>
<feature type="domain" description="GGDEF" evidence="3">
    <location>
        <begin position="489"/>
        <end position="620"/>
    </location>
</feature>
<reference evidence="4" key="1">
    <citation type="journal article" date="2014" name="Int. J. Syst. Evol. Microbiol.">
        <title>Complete genome sequence of Corynebacterium casei LMG S-19264T (=DSM 44701T), isolated from a smear-ripened cheese.</title>
        <authorList>
            <consortium name="US DOE Joint Genome Institute (JGI-PGF)"/>
            <person name="Walter F."/>
            <person name="Albersmeier A."/>
            <person name="Kalinowski J."/>
            <person name="Ruckert C."/>
        </authorList>
    </citation>
    <scope>NUCLEOTIDE SEQUENCE</scope>
    <source>
        <strain evidence="4">JCM 31311</strain>
    </source>
</reference>
<sequence>MTIAPTDPYELLKKAESVVSATPTEAMALTQQVLRATPVGSLPGVRARAQLLLAEALWRTGDLSAAETVLQEARPYIAYIGTGAKSRTAQYAYITAQIRRSQNRIEEALTAFNQAVNSAEQDGQYSLQATAHNQMAQMQHQKGDSAAALRNLDRAISLRHQLQDLAGELRLICNKGIILVEQGHTADALKQLAQAQEKLEQGQLPLSSELHFRSTLGMLMEQLGHLEEAGRHYLRGRELAIQSGDVTAQLTLAVNSGEVHRQLGALHLAVPLLEEALRGAQEIKDTRIESAALQSLGTITSLQGNYTLAQQYFEEAEALAVHRTDVAGEIEALLGQGRNDLAEHHHARAQLRAERALHLAQESNRLQHVVTAHLLLAEVHEQHDPRASIQHLQAVRQAEQDLRAAAFAEQARHLAARADLESAHRQTEHERQLRNASDTARAAAESALQTQLEALERHRLHDPLCGLPNRLLLNVLLGNAMRQTQRHPHALAVAILDLDQFKQVNDAFGYAIGDELLKEVARRVMQDIGERDILARTDGDEFVLILCEEVDHSIEERLQRILMHIQEEFTSNGQDLIVAASIGVAFYPDHGLTSDDLQRAAHTALTQAKYLHSGVEIYHGGQVERQEALQVETALAKALQRQEFQVYYQPLIDAHSGRAVKIEALLRWKNPTLGMRSPAEFIPILERSGGIVPVGQWVLNEACRAAATHPDLRVAVNLSARQFSQGDLPGTVRQALQASGLPPHRLDLEITESLMMQSPERAATVMGRLKETGARVILDDFGTGYSSLSYLARFPLDGLKIDRSFVNALSETSGQAIIRAIVQLGSTLGLEVVAEGVETPEQHALLKQLGVPLLQGYLFGRPQPQLPDTPG</sequence>
<proteinExistence type="predicted"/>
<dbReference type="EMBL" id="BMQL01000006">
    <property type="protein sequence ID" value="GGR03208.1"/>
    <property type="molecule type" value="Genomic_DNA"/>
</dbReference>
<dbReference type="SUPFAM" id="SSF55073">
    <property type="entry name" value="Nucleotide cyclase"/>
    <property type="match status" value="1"/>
</dbReference>
<gene>
    <name evidence="4" type="ORF">GCM10008957_15090</name>
</gene>
<dbReference type="SMART" id="SM00052">
    <property type="entry name" value="EAL"/>
    <property type="match status" value="1"/>
</dbReference>
<dbReference type="InterPro" id="IPR043128">
    <property type="entry name" value="Rev_trsase/Diguanyl_cyclase"/>
</dbReference>
<dbReference type="PANTHER" id="PTHR33121">
    <property type="entry name" value="CYCLIC DI-GMP PHOSPHODIESTERASE PDEF"/>
    <property type="match status" value="1"/>
</dbReference>
<feature type="domain" description="EAL" evidence="2">
    <location>
        <begin position="628"/>
        <end position="871"/>
    </location>
</feature>
<protein>
    <submittedName>
        <fullName evidence="4">Uncharacterized protein</fullName>
    </submittedName>
</protein>
<accession>A0A918C279</accession>
<evidence type="ECO:0000259" key="2">
    <source>
        <dbReference type="PROSITE" id="PS50883"/>
    </source>
</evidence>
<dbReference type="AlphaFoldDB" id="A0A918C279"/>
<dbReference type="CDD" id="cd01949">
    <property type="entry name" value="GGDEF"/>
    <property type="match status" value="1"/>
</dbReference>
<dbReference type="Pfam" id="PF00990">
    <property type="entry name" value="GGDEF"/>
    <property type="match status" value="1"/>
</dbReference>
<dbReference type="GO" id="GO:0071111">
    <property type="term" value="F:cyclic-guanylate-specific phosphodiesterase activity"/>
    <property type="evidence" value="ECO:0007669"/>
    <property type="project" value="InterPro"/>
</dbReference>
<dbReference type="NCBIfam" id="TIGR00254">
    <property type="entry name" value="GGDEF"/>
    <property type="match status" value="1"/>
</dbReference>
<keyword evidence="5" id="KW-1185">Reference proteome</keyword>